<dbReference type="OrthoDB" id="2322499at2759"/>
<reference evidence="3" key="1">
    <citation type="submission" date="2021-06" db="EMBL/GenBank/DDBJ databases">
        <authorList>
            <person name="Kallberg Y."/>
            <person name="Tangrot J."/>
            <person name="Rosling A."/>
        </authorList>
    </citation>
    <scope>NUCLEOTIDE SEQUENCE</scope>
    <source>
        <strain evidence="3">CL551</strain>
    </source>
</reference>
<sequence length="539" mass="62579">MTEPCPALKIPPEIFINICLDLPPADLLSLARVCKKFHAYLCSTNSTTTQEIWKNSRMQFMPQVQMPPPEQMDERQYVKLLFERGCQFCGKPRVRRVYWAFLARCCKSCLEERTMRLDQIRRDLLSQGSVPDDILCGLTHTTSYYKWGWDRSPKNRPANLYWIEDVHKAYLEYTKLSSEARKSWLAARRKEGHQKMEDVAKREIEHENAYWSKTEDNEKKREERASTIESLIKKEKNEYGFPRFKMAYVEQCMVYNKAMMSSSTHPFTERAWIGFRNKLIPQHDKIAATHKAQRQATERHFSYDVAVQTRQMDIVKTCFELLRPEIELRTMYPDGSNGNNNGTQTTTSGVSDANSNSTNDTNTTQSQSVFESGLIKFLPWCQSFRNPPFIDNDPTTLWDEDFLMGVLMPQLRTEAMHLRDNPAPSTEVRGAVLNSGLGNKRIFKCALCQHCHSELCEAQLQNSQDFEEGETKEQQLYSFFEIRLHLVKSEHNIRMINEDSMIIVVPEAFETAETAQSFPRNKPEIFFAVGFNCNLIVNL</sequence>
<dbReference type="EMBL" id="CAJVPV010000653">
    <property type="protein sequence ID" value="CAG8467891.1"/>
    <property type="molecule type" value="Genomic_DNA"/>
</dbReference>
<dbReference type="PROSITE" id="PS50181">
    <property type="entry name" value="FBOX"/>
    <property type="match status" value="1"/>
</dbReference>
<dbReference type="InterPro" id="IPR001810">
    <property type="entry name" value="F-box_dom"/>
</dbReference>
<evidence type="ECO:0000313" key="3">
    <source>
        <dbReference type="EMBL" id="CAG8467891.1"/>
    </source>
</evidence>
<dbReference type="Pfam" id="PF12937">
    <property type="entry name" value="F-box-like"/>
    <property type="match status" value="1"/>
</dbReference>
<evidence type="ECO:0000256" key="1">
    <source>
        <dbReference type="SAM" id="MobiDB-lite"/>
    </source>
</evidence>
<accession>A0A9N8VYW7</accession>
<dbReference type="SUPFAM" id="SSF81383">
    <property type="entry name" value="F-box domain"/>
    <property type="match status" value="1"/>
</dbReference>
<dbReference type="SMART" id="SM00256">
    <property type="entry name" value="FBOX"/>
    <property type="match status" value="1"/>
</dbReference>
<dbReference type="CDD" id="cd09917">
    <property type="entry name" value="F-box_SF"/>
    <property type="match status" value="1"/>
</dbReference>
<feature type="compositionally biased region" description="Low complexity" evidence="1">
    <location>
        <begin position="335"/>
        <end position="366"/>
    </location>
</feature>
<dbReference type="Proteomes" id="UP000789342">
    <property type="component" value="Unassembled WGS sequence"/>
</dbReference>
<name>A0A9N8VYW7_9GLOM</name>
<evidence type="ECO:0000313" key="4">
    <source>
        <dbReference type="Proteomes" id="UP000789342"/>
    </source>
</evidence>
<comment type="caution">
    <text evidence="3">The sequence shown here is derived from an EMBL/GenBank/DDBJ whole genome shotgun (WGS) entry which is preliminary data.</text>
</comment>
<proteinExistence type="predicted"/>
<dbReference type="InterPro" id="IPR036047">
    <property type="entry name" value="F-box-like_dom_sf"/>
</dbReference>
<gene>
    <name evidence="3" type="ORF">AMORRO_LOCUS1716</name>
</gene>
<dbReference type="AlphaFoldDB" id="A0A9N8VYW7"/>
<feature type="region of interest" description="Disordered" evidence="1">
    <location>
        <begin position="330"/>
        <end position="366"/>
    </location>
</feature>
<feature type="domain" description="F-box" evidence="2">
    <location>
        <begin position="4"/>
        <end position="56"/>
    </location>
</feature>
<evidence type="ECO:0000259" key="2">
    <source>
        <dbReference type="PROSITE" id="PS50181"/>
    </source>
</evidence>
<protein>
    <submittedName>
        <fullName evidence="3">8404_t:CDS:1</fullName>
    </submittedName>
</protein>
<keyword evidence="4" id="KW-1185">Reference proteome</keyword>
<organism evidence="3 4">
    <name type="scientific">Acaulospora morrowiae</name>
    <dbReference type="NCBI Taxonomy" id="94023"/>
    <lineage>
        <taxon>Eukaryota</taxon>
        <taxon>Fungi</taxon>
        <taxon>Fungi incertae sedis</taxon>
        <taxon>Mucoromycota</taxon>
        <taxon>Glomeromycotina</taxon>
        <taxon>Glomeromycetes</taxon>
        <taxon>Diversisporales</taxon>
        <taxon>Acaulosporaceae</taxon>
        <taxon>Acaulospora</taxon>
    </lineage>
</organism>